<feature type="transmembrane region" description="Helical" evidence="3">
    <location>
        <begin position="6"/>
        <end position="31"/>
    </location>
</feature>
<evidence type="ECO:0008006" key="6">
    <source>
        <dbReference type="Google" id="ProtNLM"/>
    </source>
</evidence>
<keyword evidence="2" id="KW-0178">Competence</keyword>
<dbReference type="RefSeq" id="WP_230496181.1">
    <property type="nucleotide sequence ID" value="NZ_CAKJTG010000008.1"/>
</dbReference>
<evidence type="ECO:0000313" key="4">
    <source>
        <dbReference type="EMBL" id="CAG9607922.1"/>
    </source>
</evidence>
<comment type="caution">
    <text evidence="4">The sequence shown here is derived from an EMBL/GenBank/DDBJ whole genome shotgun (WGS) entry which is preliminary data.</text>
</comment>
<accession>A0A9C7LA04</accession>
<evidence type="ECO:0000256" key="1">
    <source>
        <dbReference type="ARBA" id="ARBA00004241"/>
    </source>
</evidence>
<dbReference type="Proteomes" id="UP000789845">
    <property type="component" value="Unassembled WGS sequence"/>
</dbReference>
<dbReference type="InterPro" id="IPR012902">
    <property type="entry name" value="N_methyl_site"/>
</dbReference>
<gene>
    <name evidence="4" type="ORF">NEOCIP111885_01614</name>
</gene>
<dbReference type="PROSITE" id="PS00409">
    <property type="entry name" value="PROKAR_NTER_METHYL"/>
    <property type="match status" value="1"/>
</dbReference>
<evidence type="ECO:0000313" key="5">
    <source>
        <dbReference type="Proteomes" id="UP000789845"/>
    </source>
</evidence>
<protein>
    <recommendedName>
        <fullName evidence="6">Prepilin-type N-terminal cleavage/methylation domain-containing protein</fullName>
    </recommendedName>
</protein>
<organism evidence="4 5">
    <name type="scientific">Pseudoneobacillus rhizosphaerae</name>
    <dbReference type="NCBI Taxonomy" id="2880968"/>
    <lineage>
        <taxon>Bacteria</taxon>
        <taxon>Bacillati</taxon>
        <taxon>Bacillota</taxon>
        <taxon>Bacilli</taxon>
        <taxon>Bacillales</taxon>
        <taxon>Bacillaceae</taxon>
        <taxon>Pseudoneobacillus</taxon>
    </lineage>
</organism>
<dbReference type="Pfam" id="PF07963">
    <property type="entry name" value="N_methyl"/>
    <property type="match status" value="1"/>
</dbReference>
<evidence type="ECO:0000256" key="2">
    <source>
        <dbReference type="ARBA" id="ARBA00023287"/>
    </source>
</evidence>
<keyword evidence="3" id="KW-0472">Membrane</keyword>
<evidence type="ECO:0000256" key="3">
    <source>
        <dbReference type="SAM" id="Phobius"/>
    </source>
</evidence>
<comment type="subcellular location">
    <subcellularLocation>
        <location evidence="1">Cell surface</location>
    </subcellularLocation>
</comment>
<proteinExistence type="predicted"/>
<dbReference type="GO" id="GO:0030420">
    <property type="term" value="P:establishment of competence for transformation"/>
    <property type="evidence" value="ECO:0007669"/>
    <property type="project" value="UniProtKB-KW"/>
</dbReference>
<keyword evidence="3" id="KW-1133">Transmembrane helix</keyword>
<sequence>MIKNNQGITLIELLVTISLSLTIMGLISGVLMQSFRSMEISDTHIKFRQEANIIISMISGAHLSAGSDPYTITYQRSNSEDWVMTIGENSLSSQNYDIRLELKSSNGTSSFVIDTSSTTVNSQTLTINKKIPIIVHKLTLINKKDRTNKFEISTIISRL</sequence>
<name>A0A9C7LA04_9BACI</name>
<reference evidence="4" key="1">
    <citation type="submission" date="2021-10" db="EMBL/GenBank/DDBJ databases">
        <authorList>
            <person name="Criscuolo A."/>
        </authorList>
    </citation>
    <scope>NUCLEOTIDE SEQUENCE</scope>
    <source>
        <strain evidence="4">CIP111885</strain>
    </source>
</reference>
<dbReference type="GO" id="GO:0009986">
    <property type="term" value="C:cell surface"/>
    <property type="evidence" value="ECO:0007669"/>
    <property type="project" value="UniProtKB-SubCell"/>
</dbReference>
<keyword evidence="3" id="KW-0812">Transmembrane</keyword>
<keyword evidence="5" id="KW-1185">Reference proteome</keyword>
<dbReference type="AlphaFoldDB" id="A0A9C7LA04"/>
<dbReference type="EMBL" id="CAKJTG010000008">
    <property type="protein sequence ID" value="CAG9607922.1"/>
    <property type="molecule type" value="Genomic_DNA"/>
</dbReference>